<feature type="region of interest" description="Disordered" evidence="4">
    <location>
        <begin position="1877"/>
        <end position="1923"/>
    </location>
</feature>
<evidence type="ECO:0000256" key="1">
    <source>
        <dbReference type="ARBA" id="ARBA00004370"/>
    </source>
</evidence>
<feature type="domain" description="NolW-like" evidence="6">
    <location>
        <begin position="931"/>
        <end position="1030"/>
    </location>
</feature>
<feature type="domain" description="NolW-like" evidence="6">
    <location>
        <begin position="1488"/>
        <end position="1572"/>
    </location>
</feature>
<feature type="domain" description="NolW-like" evidence="6">
    <location>
        <begin position="837"/>
        <end position="919"/>
    </location>
</feature>
<dbReference type="PANTHER" id="PTHR30332">
    <property type="entry name" value="PROBABLE GENERAL SECRETION PATHWAY PROTEIN D"/>
    <property type="match status" value="1"/>
</dbReference>
<evidence type="ECO:0000256" key="4">
    <source>
        <dbReference type="SAM" id="MobiDB-lite"/>
    </source>
</evidence>
<feature type="domain" description="NolW-like" evidence="6">
    <location>
        <begin position="1200"/>
        <end position="1265"/>
    </location>
</feature>
<dbReference type="PRINTS" id="PR00811">
    <property type="entry name" value="BCTERIALGSPD"/>
</dbReference>
<dbReference type="PANTHER" id="PTHR30332:SF24">
    <property type="entry name" value="SECRETIN GSPD-RELATED"/>
    <property type="match status" value="1"/>
</dbReference>
<feature type="domain" description="NolW-like" evidence="6">
    <location>
        <begin position="735"/>
        <end position="828"/>
    </location>
</feature>
<sequence length="1923" mass="207182">VEQAVAYAEQLDKVSGRPNAVVESMPLRFADARRAAQNLNSFFQRRARAEGSPPEAVSIIGSQDGNLLLVTADEDSMELIRTLVDELDKPELGDDRRFEIITLRNGTASEIAQAVRAMFPRSGRAEDRVIVTPQPGTNALLVSAPPMRYDQVAGFIAELDAAPKPEDVNIASVPLKHARALDVANSLRAALPPAVKITITPVTRSNTLLLTGSDETIALVESQISTLDIEPEHELQVFRRIKLEHVLASDVRLTLSTLLRDMPKGAGEPDPKIDYSPNENTISIFATQAQMSQIEEMIAQLDVPTGENRKTEFVRLEFADAEQTAEALKVFYGRFAQEAKTFAAKNVSIVADKASNSLVISADESEWESIRSLLQKLDTPDYDTSRQLKVIPLRNADATSVARALNEGFRQSLQDELNRQRARQQQNQPRGGNRDPRFNDFYMPPVLVDTEGVPSVSAEPQTNSLIISAGRKEMERIEQIVKQLDVPENVLLPNPVVIPIERGRASVIAATLTQMFSSQTGGKTGPRSARIFGDDISNTLVVRADESDLIQIWALARELQNQSHQGITPRILRIANVPATRLRQLVQTAFTPVAQRLGEPFAVDVERTSNSLIISASPGLFEQVQAFAEQLDVNEQPSEPTGEATPGESALTPGIRIVEVKNNAPEAILTMLEQMGVTRAVPDDRFGIVSEPIMLVEITSRSAIGVLANSRDAAIIENLIRVLDAQPVDVTQQMAVVPLKLASADAVVATLEQMLDISGQAVETGPARAIAEHVRRLRLAQGFGRSPISLDLATPIRLIAIGETNAVIVGSTEGNVAALTDLIATLDTLPIGDAVLVRIFPLENASASRIKGIIDQLFSEGEALRRLPGTQRRGLPPTATGQALAGEIAVSVDDRTNALIVAGREEAVALVEVLVKDLDADTVGNWVEPALISLEYADARTIADIINRVIIQGTRSTPEADGLQRQVARLRILEQGGDPNDPNQRIESDLFVPLSSLVVEAEPDTNTLIVVGTPANITVIRELVASLDVELASAGNAVRFFPLKFAAADRVAGVLDEVFSQREEAGVLRAEDQLIVTSDVRTNTLILSTSTRSFAIVESLLETLDAEDANYTVGLHVLPVPGGDVTALAPTLQQLMDDRIESARRAGGVDSPLDTFSVVADAANSLLILTCSEENLQLVKDLLVTIESDASVIAGSGRMELIQLERARADEVAESIREVYVTRENERRGQNAVGVTAESRLNALIVRGTEADIEAIRGMVARFDTDEILNIQDVRRFELESANALEVVRLLESVLAGRSIGGSGSQNQATRLRYFRRDITDVLGNVIPGELTEAEVDDFIRDQVRLTPDLRTNSVLVSAPTSIVDLVASILLDLDGSTAGSRKIEAFRLVNADARAMAEVLRDLFNLQIQGNSLVLVPTGQQDDEEETQGLGSASVTAVPDQRRELSITIDARTNSIIVSGTEEYLDLVRKVIEDLDQIEANEREQIVIHLANAQAKEIETTLQAYFQSEAAAVQTALGGDSGVAGSVARQLEQEVTVVGDEKSNKLLISASPRYIETVEQIVTELDAAPPQVLINVLLAEVTIDDENTWGADIQVGGVTGLGPDAYQLGSFAAGGALASALGTANLSVSSLDFELMVRALEVQGKLEVLSRPSVTVKNNESARIAVGEEVGLPGNTTQSGTGNVTTAVNYQELGIILEVTPTINADGFVQLTISPEISALTSRTTQVGESIQAPIITRRKVDTIVTVMNGQTVVIGGLIQTVKENREWKVPFLGDIPILGLPFRSMKEQNVKTELLVIITPRVIPGGGLAAVSRYRHLTDMELNKLTDPSQIIEEVGPVNADPAVSPLPIPGETGLGPDGDSTSQIDFDSVPRIRATHVGANDGGGPDGEAKSKIDWTNVPRVPARLADPPAADSETQAEKE</sequence>
<feature type="domain" description="NolW-like" evidence="6">
    <location>
        <begin position="312"/>
        <end position="380"/>
    </location>
</feature>
<protein>
    <recommendedName>
        <fullName evidence="8">Type II secretion system protein GspD</fullName>
    </recommendedName>
</protein>
<feature type="domain" description="NolW-like" evidence="6">
    <location>
        <begin position="389"/>
        <end position="488"/>
    </location>
</feature>
<feature type="domain" description="NolW-like" evidence="6">
    <location>
        <begin position="24"/>
        <end position="91"/>
    </location>
</feature>
<proteinExistence type="predicted"/>
<feature type="domain" description="NolW-like" evidence="6">
    <location>
        <begin position="1274"/>
        <end position="1375"/>
    </location>
</feature>
<dbReference type="GO" id="GO:0015627">
    <property type="term" value="C:type II protein secretion system complex"/>
    <property type="evidence" value="ECO:0007669"/>
    <property type="project" value="TreeGrafter"/>
</dbReference>
<feature type="region of interest" description="Disordered" evidence="4">
    <location>
        <begin position="416"/>
        <end position="439"/>
    </location>
</feature>
<feature type="domain" description="Type II/III secretion system secretin-like" evidence="5">
    <location>
        <begin position="1640"/>
        <end position="1805"/>
    </location>
</feature>
<feature type="non-terminal residue" evidence="7">
    <location>
        <position position="1"/>
    </location>
</feature>
<gene>
    <name evidence="7" type="ORF">MNBD_PLANCTO03-1821</name>
</gene>
<keyword evidence="2" id="KW-0732">Signal</keyword>
<comment type="subcellular location">
    <subcellularLocation>
        <location evidence="1">Membrane</location>
    </subcellularLocation>
</comment>
<feature type="domain" description="NolW-like" evidence="6">
    <location>
        <begin position="1385"/>
        <end position="1478"/>
    </location>
</feature>
<reference evidence="7" key="1">
    <citation type="submission" date="2018-06" db="EMBL/GenBank/DDBJ databases">
        <authorList>
            <person name="Zhirakovskaya E."/>
        </authorList>
    </citation>
    <scope>NUCLEOTIDE SEQUENCE</scope>
</reference>
<dbReference type="InterPro" id="IPR004846">
    <property type="entry name" value="T2SS/T3SS_dom"/>
</dbReference>
<dbReference type="InterPro" id="IPR001775">
    <property type="entry name" value="GspD/PilQ"/>
</dbReference>
<dbReference type="Pfam" id="PF03958">
    <property type="entry name" value="Secretin_N"/>
    <property type="match status" value="13"/>
</dbReference>
<keyword evidence="3" id="KW-0472">Membrane</keyword>
<feature type="domain" description="NolW-like" evidence="6">
    <location>
        <begin position="1038"/>
        <end position="1107"/>
    </location>
</feature>
<evidence type="ECO:0008006" key="8">
    <source>
        <dbReference type="Google" id="ProtNLM"/>
    </source>
</evidence>
<evidence type="ECO:0000259" key="5">
    <source>
        <dbReference type="Pfam" id="PF00263"/>
    </source>
</evidence>
<name>A0A3B1E827_9ZZZZ</name>
<feature type="domain" description="NolW-like" evidence="6">
    <location>
        <begin position="172"/>
        <end position="232"/>
    </location>
</feature>
<dbReference type="InterPro" id="IPR050810">
    <property type="entry name" value="Bact_Secretion_Sys_Channel"/>
</dbReference>
<dbReference type="InterPro" id="IPR038591">
    <property type="entry name" value="NolW-like_sf"/>
</dbReference>
<evidence type="ECO:0000313" key="7">
    <source>
        <dbReference type="EMBL" id="VAX40547.1"/>
    </source>
</evidence>
<dbReference type="InterPro" id="IPR005644">
    <property type="entry name" value="NolW-like"/>
</dbReference>
<evidence type="ECO:0000256" key="2">
    <source>
        <dbReference type="ARBA" id="ARBA00022729"/>
    </source>
</evidence>
<accession>A0A3B1E827</accession>
<feature type="domain" description="NolW-like" evidence="6">
    <location>
        <begin position="99"/>
        <end position="163"/>
    </location>
</feature>
<evidence type="ECO:0000259" key="6">
    <source>
        <dbReference type="Pfam" id="PF03958"/>
    </source>
</evidence>
<dbReference type="EMBL" id="UOGK01000410">
    <property type="protein sequence ID" value="VAX40547.1"/>
    <property type="molecule type" value="Genomic_DNA"/>
</dbReference>
<dbReference type="GO" id="GO:0016020">
    <property type="term" value="C:membrane"/>
    <property type="evidence" value="ECO:0007669"/>
    <property type="project" value="UniProtKB-SubCell"/>
</dbReference>
<dbReference type="Gene3D" id="3.30.1370.120">
    <property type="match status" value="16"/>
</dbReference>
<dbReference type="Pfam" id="PF00263">
    <property type="entry name" value="Secretin"/>
    <property type="match status" value="1"/>
</dbReference>
<dbReference type="GO" id="GO:0009306">
    <property type="term" value="P:protein secretion"/>
    <property type="evidence" value="ECO:0007669"/>
    <property type="project" value="InterPro"/>
</dbReference>
<organism evidence="7">
    <name type="scientific">hydrothermal vent metagenome</name>
    <dbReference type="NCBI Taxonomy" id="652676"/>
    <lineage>
        <taxon>unclassified sequences</taxon>
        <taxon>metagenomes</taxon>
        <taxon>ecological metagenomes</taxon>
    </lineage>
</organism>
<evidence type="ECO:0000256" key="3">
    <source>
        <dbReference type="ARBA" id="ARBA00023136"/>
    </source>
</evidence>